<dbReference type="Pfam" id="PF00535">
    <property type="entry name" value="Glycos_transf_2"/>
    <property type="match status" value="1"/>
</dbReference>
<gene>
    <name evidence="2" type="ORF">HHL27_00460</name>
</gene>
<keyword evidence="2" id="KW-0808">Transferase</keyword>
<dbReference type="InterPro" id="IPR029044">
    <property type="entry name" value="Nucleotide-diphossugar_trans"/>
</dbReference>
<dbReference type="AlphaFoldDB" id="A0A7Y0G900"/>
<proteinExistence type="predicted"/>
<evidence type="ECO:0000313" key="2">
    <source>
        <dbReference type="EMBL" id="NML92152.1"/>
    </source>
</evidence>
<sequence>MSILPPRITVALSVYNGERFLAEAIESVLGQTFEDFEFLIVDDGSSDATSVILQHYAARDTRIRPIIRENRGLVASLNQLLEEARAPLIARMDADDIAAPTRFARQFAFLDANPAVGVLGSWTTDINEVGAPHPVAAPDHPVTHEDFLAAIDCGLPLLCHPAVMYRRDIVRSVGGYHAAFRHCEDLDLWLRLATVTRIANLPERLLHYRHYEDQVSSRHATVQQVGAAVARIAYHERLAGRHDPTAQIEALPPIEQLDALFGREGIAQAVRARVAPGLLYSRSGLRDEGFDILLRYIKDGGDRAGLWRTVGRLILFGEPARAASLAVTLLLD</sequence>
<evidence type="ECO:0000313" key="3">
    <source>
        <dbReference type="Proteomes" id="UP000583556"/>
    </source>
</evidence>
<reference evidence="2 3" key="1">
    <citation type="submission" date="2020-04" db="EMBL/GenBank/DDBJ databases">
        <title>Novosphingobium sp. TW-4 isolated from soil.</title>
        <authorList>
            <person name="Dahal R.H."/>
            <person name="Chaudhary D.K."/>
        </authorList>
    </citation>
    <scope>NUCLEOTIDE SEQUENCE [LARGE SCALE GENOMIC DNA]</scope>
    <source>
        <strain evidence="2 3">TW-4</strain>
    </source>
</reference>
<dbReference type="RefSeq" id="WP_169491429.1">
    <property type="nucleotide sequence ID" value="NZ_JABBGM010000001.1"/>
</dbReference>
<dbReference type="GO" id="GO:0016758">
    <property type="term" value="F:hexosyltransferase activity"/>
    <property type="evidence" value="ECO:0007669"/>
    <property type="project" value="UniProtKB-ARBA"/>
</dbReference>
<name>A0A7Y0G900_9SPHN</name>
<dbReference type="EMBL" id="JABBGM010000001">
    <property type="protein sequence ID" value="NML92152.1"/>
    <property type="molecule type" value="Genomic_DNA"/>
</dbReference>
<dbReference type="PANTHER" id="PTHR22916:SF3">
    <property type="entry name" value="UDP-GLCNAC:BETAGAL BETA-1,3-N-ACETYLGLUCOSAMINYLTRANSFERASE-LIKE PROTEIN 1"/>
    <property type="match status" value="1"/>
</dbReference>
<evidence type="ECO:0000259" key="1">
    <source>
        <dbReference type="Pfam" id="PF00535"/>
    </source>
</evidence>
<protein>
    <submittedName>
        <fullName evidence="2">Glycosyltransferase</fullName>
    </submittedName>
</protein>
<keyword evidence="3" id="KW-1185">Reference proteome</keyword>
<dbReference type="InterPro" id="IPR001173">
    <property type="entry name" value="Glyco_trans_2-like"/>
</dbReference>
<dbReference type="Proteomes" id="UP000583556">
    <property type="component" value="Unassembled WGS sequence"/>
</dbReference>
<dbReference type="Gene3D" id="3.90.550.10">
    <property type="entry name" value="Spore Coat Polysaccharide Biosynthesis Protein SpsA, Chain A"/>
    <property type="match status" value="1"/>
</dbReference>
<dbReference type="PANTHER" id="PTHR22916">
    <property type="entry name" value="GLYCOSYLTRANSFERASE"/>
    <property type="match status" value="1"/>
</dbReference>
<comment type="caution">
    <text evidence="2">The sequence shown here is derived from an EMBL/GenBank/DDBJ whole genome shotgun (WGS) entry which is preliminary data.</text>
</comment>
<feature type="domain" description="Glycosyltransferase 2-like" evidence="1">
    <location>
        <begin position="10"/>
        <end position="172"/>
    </location>
</feature>
<accession>A0A7Y0G900</accession>
<organism evidence="2 3">
    <name type="scientific">Novosphingobium olei</name>
    <dbReference type="NCBI Taxonomy" id="2728851"/>
    <lineage>
        <taxon>Bacteria</taxon>
        <taxon>Pseudomonadati</taxon>
        <taxon>Pseudomonadota</taxon>
        <taxon>Alphaproteobacteria</taxon>
        <taxon>Sphingomonadales</taxon>
        <taxon>Sphingomonadaceae</taxon>
        <taxon>Novosphingobium</taxon>
    </lineage>
</organism>
<dbReference type="SUPFAM" id="SSF53448">
    <property type="entry name" value="Nucleotide-diphospho-sugar transferases"/>
    <property type="match status" value="1"/>
</dbReference>